<keyword evidence="5 7" id="KW-1133">Transmembrane helix</keyword>
<dbReference type="RefSeq" id="WP_021707613.1">
    <property type="nucleotide sequence ID" value="NZ_CP014045.1"/>
</dbReference>
<evidence type="ECO:0000256" key="3">
    <source>
        <dbReference type="ARBA" id="ARBA00022475"/>
    </source>
</evidence>
<proteinExistence type="inferred from homology"/>
<organism evidence="8 9">
    <name type="scientific">Vibrio alginolyticus</name>
    <dbReference type="NCBI Taxonomy" id="663"/>
    <lineage>
        <taxon>Bacteria</taxon>
        <taxon>Pseudomonadati</taxon>
        <taxon>Pseudomonadota</taxon>
        <taxon>Gammaproteobacteria</taxon>
        <taxon>Vibrionales</taxon>
        <taxon>Vibrionaceae</taxon>
        <taxon>Vibrio</taxon>
    </lineage>
</organism>
<evidence type="ECO:0000256" key="5">
    <source>
        <dbReference type="ARBA" id="ARBA00022989"/>
    </source>
</evidence>
<reference evidence="8" key="1">
    <citation type="submission" date="2017-12" db="EMBL/GenBank/DDBJ databases">
        <title>FDA dAtabase for Regulatory Grade micrObial Sequences (FDA-ARGOS): Supporting development and validation of Infectious Disease Dx tests.</title>
        <authorList>
            <person name="Hoffmann M."/>
            <person name="Allard M."/>
            <person name="Evans P."/>
            <person name="Brown E."/>
            <person name="Tallon L.J."/>
            <person name="Sadzewicz L."/>
            <person name="Sengamalay N."/>
            <person name="Ott S."/>
            <person name="Godinez A."/>
            <person name="Nagaraj S."/>
            <person name="Vavikolanu K."/>
            <person name="Aluvathingal J."/>
            <person name="Nadendla S."/>
            <person name="Hobson J."/>
            <person name="Sichtig H."/>
        </authorList>
    </citation>
    <scope>NUCLEOTIDE SEQUENCE [LARGE SCALE GENOMIC DNA]</scope>
    <source>
        <strain evidence="8">FDAARGOS_97</strain>
    </source>
</reference>
<evidence type="ECO:0000256" key="2">
    <source>
        <dbReference type="ARBA" id="ARBA00007430"/>
    </source>
</evidence>
<feature type="transmembrane region" description="Helical" evidence="7">
    <location>
        <begin position="390"/>
        <end position="412"/>
    </location>
</feature>
<keyword evidence="6 7" id="KW-0472">Membrane</keyword>
<dbReference type="InterPro" id="IPR050833">
    <property type="entry name" value="Poly_Biosynth_Transport"/>
</dbReference>
<evidence type="ECO:0000256" key="1">
    <source>
        <dbReference type="ARBA" id="ARBA00004651"/>
    </source>
</evidence>
<evidence type="ECO:0008006" key="10">
    <source>
        <dbReference type="Google" id="ProtNLM"/>
    </source>
</evidence>
<evidence type="ECO:0000256" key="4">
    <source>
        <dbReference type="ARBA" id="ARBA00022692"/>
    </source>
</evidence>
<keyword evidence="9" id="KW-1185">Reference proteome</keyword>
<keyword evidence="3" id="KW-1003">Cell membrane</keyword>
<feature type="transmembrane region" description="Helical" evidence="7">
    <location>
        <begin position="12"/>
        <end position="34"/>
    </location>
</feature>
<dbReference type="EMBL" id="LOSN02000001">
    <property type="protein sequence ID" value="PNP25705.1"/>
    <property type="molecule type" value="Genomic_DNA"/>
</dbReference>
<evidence type="ECO:0000313" key="9">
    <source>
        <dbReference type="Proteomes" id="UP000054316"/>
    </source>
</evidence>
<comment type="subcellular location">
    <subcellularLocation>
        <location evidence="1">Cell membrane</location>
        <topology evidence="1">Multi-pass membrane protein</topology>
    </subcellularLocation>
</comment>
<dbReference type="Pfam" id="PF13440">
    <property type="entry name" value="Polysacc_synt_3"/>
    <property type="match status" value="1"/>
</dbReference>
<comment type="similarity">
    <text evidence="2">Belongs to the polysaccharide synthase family.</text>
</comment>
<dbReference type="PANTHER" id="PTHR30250:SF10">
    <property type="entry name" value="LIPOPOLYSACCHARIDE BIOSYNTHESIS PROTEIN WZXC"/>
    <property type="match status" value="1"/>
</dbReference>
<feature type="transmembrane region" description="Helical" evidence="7">
    <location>
        <begin position="287"/>
        <end position="310"/>
    </location>
</feature>
<feature type="transmembrane region" description="Helical" evidence="7">
    <location>
        <begin position="80"/>
        <end position="100"/>
    </location>
</feature>
<protein>
    <recommendedName>
        <fullName evidence="10">Oligosaccharide flippase family protein</fullName>
    </recommendedName>
</protein>
<comment type="caution">
    <text evidence="8">The sequence shown here is derived from an EMBL/GenBank/DDBJ whole genome shotgun (WGS) entry which is preliminary data.</text>
</comment>
<name>A0ABX4XAZ4_VIBAL</name>
<feature type="transmembrane region" description="Helical" evidence="7">
    <location>
        <begin position="40"/>
        <end position="59"/>
    </location>
</feature>
<keyword evidence="4 7" id="KW-0812">Transmembrane</keyword>
<gene>
    <name evidence="8" type="ORF">AL553_004275</name>
</gene>
<accession>A0ABX4XAZ4</accession>
<feature type="transmembrane region" description="Helical" evidence="7">
    <location>
        <begin position="246"/>
        <end position="266"/>
    </location>
</feature>
<sequence length="421" mass="46898">MGTDTFRKSIARLIGSSFLAKVISISLTPILTRLYEPEDFGVYTAAMSIMTVCGGLISLRLCDAIPIAKSKRQARGITELSILISFFLAPVSYFFVSPFYNSSEVTFKYMEISIIIFGAILISVYETLTFYSVRKAEYKVISITQLQQSVAGGGVKVLGGLIGAGSIGLIFGSAFQQGFGIAYMLKKYKLFNSSLDVFCRKRLLLNYAIFRKYKEYPRFRLPSRTVLAISQALPIIYFTKEYGNESVGFLGLAMSMISIPATMIIGNVRKVYYGEISKIGLSESQRIMSLTLSIIMKMLGLAIVFSLILFLFAEQAFSVLFGDNWVEAGLYSKVLSIQVAANFVAGPIVDAFNVIGKVRYYFYFNLFKLILVATSLFFSSLFSLSEIDTLVFLSISVALYYIIQSICILTLIGRLGYKTYR</sequence>
<evidence type="ECO:0000256" key="6">
    <source>
        <dbReference type="ARBA" id="ARBA00023136"/>
    </source>
</evidence>
<feature type="transmembrane region" description="Helical" evidence="7">
    <location>
        <begin position="330"/>
        <end position="349"/>
    </location>
</feature>
<evidence type="ECO:0000313" key="8">
    <source>
        <dbReference type="EMBL" id="PNP25705.1"/>
    </source>
</evidence>
<dbReference type="PANTHER" id="PTHR30250">
    <property type="entry name" value="PST FAMILY PREDICTED COLANIC ACID TRANSPORTER"/>
    <property type="match status" value="1"/>
</dbReference>
<dbReference type="Proteomes" id="UP000054316">
    <property type="component" value="Unassembled WGS sequence"/>
</dbReference>
<evidence type="ECO:0000256" key="7">
    <source>
        <dbReference type="SAM" id="Phobius"/>
    </source>
</evidence>
<feature type="transmembrane region" description="Helical" evidence="7">
    <location>
        <begin position="112"/>
        <end position="133"/>
    </location>
</feature>
<feature type="transmembrane region" description="Helical" evidence="7">
    <location>
        <begin position="361"/>
        <end position="384"/>
    </location>
</feature>